<reference evidence="1 2" key="1">
    <citation type="journal article" date="2011" name="J. Bacteriol.">
        <title>Complete genome sequence of NBRC 3288, a unique cellulose-nonproducing strain of Gluconacetobacter xylinus isolated from vinegar.</title>
        <authorList>
            <person name="Ogino H."/>
            <person name="Azuma Y."/>
            <person name="Hosoyama A."/>
            <person name="Nakazawa H."/>
            <person name="Matsutani M."/>
            <person name="Hasegawa A."/>
            <person name="Otsuyama K."/>
            <person name="Matsushita K."/>
            <person name="Fujita N."/>
            <person name="Shirai M."/>
        </authorList>
    </citation>
    <scope>NUCLEOTIDE SEQUENCE [LARGE SCALE GENOMIC DNA]</scope>
    <source>
        <strain evidence="2">NBRC 3288 / BCRC 11682 / LMG 1693</strain>
        <plasmid evidence="1 2">pGXY050</plasmid>
    </source>
</reference>
<dbReference type="KEGG" id="gxy:GLX_31860"/>
<organism evidence="1 2">
    <name type="scientific">Komagataeibacter medellinensis (strain NBRC 3288 / BCRC 11682 / LMG 1693 / Kondo 51)</name>
    <name type="common">Gluconacetobacter medellinensis</name>
    <dbReference type="NCBI Taxonomy" id="634177"/>
    <lineage>
        <taxon>Bacteria</taxon>
        <taxon>Pseudomonadati</taxon>
        <taxon>Pseudomonadota</taxon>
        <taxon>Alphaproteobacteria</taxon>
        <taxon>Acetobacterales</taxon>
        <taxon>Acetobacteraceae</taxon>
        <taxon>Komagataeibacter</taxon>
    </lineage>
</organism>
<name>G2I8U7_KOMMN</name>
<proteinExistence type="predicted"/>
<sequence length="128" mass="15356">MKDNSTIEDNRVVTEFLSNKLKEIDSELSRLKKERDVTYGMLRDLNFGLLKINNINPTEKRIDIKILRSYIIDYLKFRNGKPTKSCFIYDYLNSKYKNLNKSSFRTHLLKMKKEGLIYPTYKKGYWKI</sequence>
<keyword evidence="1" id="KW-0614">Plasmid</keyword>
<gene>
    <name evidence="1" type="ordered locus">GLX_31860</name>
</gene>
<evidence type="ECO:0000313" key="2">
    <source>
        <dbReference type="Proteomes" id="UP000009044"/>
    </source>
</evidence>
<dbReference type="AlphaFoldDB" id="G2I8U7"/>
<protein>
    <submittedName>
        <fullName evidence="1">Uncharacterized protein</fullName>
    </submittedName>
</protein>
<dbReference type="Proteomes" id="UP000009044">
    <property type="component" value="Plasmid pGXY050"/>
</dbReference>
<evidence type="ECO:0000313" key="1">
    <source>
        <dbReference type="EMBL" id="BAK85347.1"/>
    </source>
</evidence>
<dbReference type="HOGENOM" id="CLU_1956709_0_0_5"/>
<dbReference type="RefSeq" id="WP_014106738.1">
    <property type="nucleotide sequence ID" value="NC_016029.1"/>
</dbReference>
<dbReference type="EMBL" id="AP012164">
    <property type="protein sequence ID" value="BAK85347.1"/>
    <property type="molecule type" value="Genomic_DNA"/>
</dbReference>
<geneLocation type="plasmid" evidence="1 2">
    <name>pGXY050</name>
</geneLocation>
<accession>G2I8U7</accession>